<reference evidence="5 6" key="1">
    <citation type="submission" date="2022-04" db="EMBL/GenBank/DDBJ databases">
        <title>Genome diversity in the genus Frankia.</title>
        <authorList>
            <person name="Carlos-Shanley C."/>
            <person name="Hahn D."/>
        </authorList>
    </citation>
    <scope>NUCLEOTIDE SEQUENCE [LARGE SCALE GENOMIC DNA]</scope>
    <source>
        <strain evidence="5 6">Ag45/Mut15</strain>
    </source>
</reference>
<accession>A0ABT0JW53</accession>
<dbReference type="Gene3D" id="3.40.640.10">
    <property type="entry name" value="Type I PLP-dependent aspartate aminotransferase-like (Major domain)"/>
    <property type="match status" value="1"/>
</dbReference>
<dbReference type="CDD" id="cd00610">
    <property type="entry name" value="OAT_like"/>
    <property type="match status" value="1"/>
</dbReference>
<keyword evidence="5" id="KW-0032">Aminotransferase</keyword>
<dbReference type="Proteomes" id="UP001201873">
    <property type="component" value="Unassembled WGS sequence"/>
</dbReference>
<evidence type="ECO:0000256" key="2">
    <source>
        <dbReference type="ARBA" id="ARBA00022898"/>
    </source>
</evidence>
<dbReference type="InterPro" id="IPR049704">
    <property type="entry name" value="Aminotrans_3_PPA_site"/>
</dbReference>
<dbReference type="PROSITE" id="PS00600">
    <property type="entry name" value="AA_TRANSFER_CLASS_3"/>
    <property type="match status" value="1"/>
</dbReference>
<comment type="cofactor">
    <cofactor evidence="1">
        <name>pyridoxal 5'-phosphate</name>
        <dbReference type="ChEBI" id="CHEBI:597326"/>
    </cofactor>
</comment>
<evidence type="ECO:0000256" key="3">
    <source>
        <dbReference type="RuleBase" id="RU003560"/>
    </source>
</evidence>
<gene>
    <name evidence="5" type="ORF">MXD59_08300</name>
</gene>
<dbReference type="InterPro" id="IPR015424">
    <property type="entry name" value="PyrdxlP-dep_Trfase"/>
</dbReference>
<keyword evidence="6" id="KW-1185">Reference proteome</keyword>
<comment type="similarity">
    <text evidence="3">Belongs to the class-III pyridoxal-phosphate-dependent aminotransferase family.</text>
</comment>
<sequence>MAETIVPGRWSGRTAGEADRDGQPRREQGQREVGALRARAEELTEREEVRLRAGTPGSRRMHERAVRSMTSGVPSSYQVRDPWPIYLTHGVGSRVWDVDGTEYADFHNGYGSMVQGHAHPAIVRAVRDRIGLGSHFAMPTEDSIVVSEELARRFGLPQWRYVNSGSEATMDAIRIARGVTGRDTIIKIFGSYHGHHDYVMVSIGTPYADIGPAEHMNSLGYGAGIPQAVIDLTVPVPFNDASSMERRIEELESEGRLPACVIMEAAMMNLGVVLPEPGYLQAVREITARHGIVLIFDEVKTGLCVAPGGATQRFGVRPDMVTLAKALGGGLPSGAIGATAEIMEVVASDRVKQVGTFNGNPLTMAAARASLLEVLTPAAYDHLDRLNDRLIGGCDTILARYGIPGYTVGISSKGCVNITDAPIRDYTSFMAHQVAELPDLAWLYHANRGVLMAPGREEEWTLSVQHTDADVDRYLDGLDQLAQDLVAAG</sequence>
<feature type="region of interest" description="Disordered" evidence="4">
    <location>
        <begin position="1"/>
        <end position="35"/>
    </location>
</feature>
<evidence type="ECO:0000313" key="5">
    <source>
        <dbReference type="EMBL" id="MCK9875773.1"/>
    </source>
</evidence>
<evidence type="ECO:0000313" key="6">
    <source>
        <dbReference type="Proteomes" id="UP001201873"/>
    </source>
</evidence>
<feature type="compositionally biased region" description="Basic and acidic residues" evidence="4">
    <location>
        <begin position="16"/>
        <end position="30"/>
    </location>
</feature>
<dbReference type="SUPFAM" id="SSF53383">
    <property type="entry name" value="PLP-dependent transferases"/>
    <property type="match status" value="1"/>
</dbReference>
<name>A0ABT0JW53_9ACTN</name>
<dbReference type="RefSeq" id="WP_248824175.1">
    <property type="nucleotide sequence ID" value="NZ_JALKFT010000006.1"/>
</dbReference>
<dbReference type="PANTHER" id="PTHR43713:SF3">
    <property type="entry name" value="GLUTAMATE-1-SEMIALDEHYDE 2,1-AMINOMUTASE 1, CHLOROPLASTIC-RELATED"/>
    <property type="match status" value="1"/>
</dbReference>
<dbReference type="InterPro" id="IPR015422">
    <property type="entry name" value="PyrdxlP-dep_Trfase_small"/>
</dbReference>
<dbReference type="InterPro" id="IPR005814">
    <property type="entry name" value="Aminotrans_3"/>
</dbReference>
<dbReference type="EMBL" id="JALKFT010000006">
    <property type="protein sequence ID" value="MCK9875773.1"/>
    <property type="molecule type" value="Genomic_DNA"/>
</dbReference>
<evidence type="ECO:0000256" key="4">
    <source>
        <dbReference type="SAM" id="MobiDB-lite"/>
    </source>
</evidence>
<dbReference type="Gene3D" id="3.90.1150.10">
    <property type="entry name" value="Aspartate Aminotransferase, domain 1"/>
    <property type="match status" value="1"/>
</dbReference>
<dbReference type="PANTHER" id="PTHR43713">
    <property type="entry name" value="GLUTAMATE-1-SEMIALDEHYDE 2,1-AMINOMUTASE"/>
    <property type="match status" value="1"/>
</dbReference>
<organism evidence="5 6">
    <name type="scientific">Frankia umida</name>
    <dbReference type="NCBI Taxonomy" id="573489"/>
    <lineage>
        <taxon>Bacteria</taxon>
        <taxon>Bacillati</taxon>
        <taxon>Actinomycetota</taxon>
        <taxon>Actinomycetes</taxon>
        <taxon>Frankiales</taxon>
        <taxon>Frankiaceae</taxon>
        <taxon>Frankia</taxon>
    </lineage>
</organism>
<proteinExistence type="inferred from homology"/>
<dbReference type="InterPro" id="IPR015421">
    <property type="entry name" value="PyrdxlP-dep_Trfase_major"/>
</dbReference>
<protein>
    <submittedName>
        <fullName evidence="5">Aspartate aminotransferase family protein</fullName>
    </submittedName>
</protein>
<evidence type="ECO:0000256" key="1">
    <source>
        <dbReference type="ARBA" id="ARBA00001933"/>
    </source>
</evidence>
<keyword evidence="2 3" id="KW-0663">Pyridoxal phosphate</keyword>
<dbReference type="Pfam" id="PF00202">
    <property type="entry name" value="Aminotran_3"/>
    <property type="match status" value="1"/>
</dbReference>
<feature type="region of interest" description="Disordered" evidence="4">
    <location>
        <begin position="49"/>
        <end position="73"/>
    </location>
</feature>
<comment type="caution">
    <text evidence="5">The sequence shown here is derived from an EMBL/GenBank/DDBJ whole genome shotgun (WGS) entry which is preliminary data.</text>
</comment>
<dbReference type="GO" id="GO:0008483">
    <property type="term" value="F:transaminase activity"/>
    <property type="evidence" value="ECO:0007669"/>
    <property type="project" value="UniProtKB-KW"/>
</dbReference>
<keyword evidence="5" id="KW-0808">Transferase</keyword>